<feature type="region of interest" description="Disordered" evidence="1">
    <location>
        <begin position="30"/>
        <end position="53"/>
    </location>
</feature>
<dbReference type="SUPFAM" id="SSF56059">
    <property type="entry name" value="Glutathione synthetase ATP-binding domain-like"/>
    <property type="match status" value="1"/>
</dbReference>
<evidence type="ECO:0000256" key="1">
    <source>
        <dbReference type="SAM" id="MobiDB-lite"/>
    </source>
</evidence>
<evidence type="ECO:0000313" key="2">
    <source>
        <dbReference type="EMBL" id="CAE0608502.1"/>
    </source>
</evidence>
<reference evidence="2" key="1">
    <citation type="submission" date="2021-01" db="EMBL/GenBank/DDBJ databases">
        <authorList>
            <person name="Corre E."/>
            <person name="Pelletier E."/>
            <person name="Niang G."/>
            <person name="Scheremetjew M."/>
            <person name="Finn R."/>
            <person name="Kale V."/>
            <person name="Holt S."/>
            <person name="Cochrane G."/>
            <person name="Meng A."/>
            <person name="Brown T."/>
            <person name="Cohen L."/>
        </authorList>
    </citation>
    <scope>NUCLEOTIDE SEQUENCE</scope>
    <source>
        <strain evidence="2">CCMP1897</strain>
    </source>
</reference>
<gene>
    <name evidence="2" type="ORF">PSAL00342_LOCUS2319</name>
</gene>
<dbReference type="EMBL" id="HBIS01002603">
    <property type="protein sequence ID" value="CAE0608502.1"/>
    <property type="molecule type" value="Transcribed_RNA"/>
</dbReference>
<accession>A0A7S3UAQ7</accession>
<proteinExistence type="predicted"/>
<protein>
    <submittedName>
        <fullName evidence="2">Uncharacterized protein</fullName>
    </submittedName>
</protein>
<feature type="compositionally biased region" description="Basic and acidic residues" evidence="1">
    <location>
        <begin position="36"/>
        <end position="47"/>
    </location>
</feature>
<dbReference type="AlphaFoldDB" id="A0A7S3UAQ7"/>
<sequence>MPNQTKTYMGGGNSIRANETMLETRWNGSQGNAMNVEEKSKAEDHGTGRKRIGREKRQELFPYRHAQVGSFDPAKHFYPRVLNAQIHPIVRYFRSLSLEQIVHRHCHLHPGIDATYLLQLVSTPTKYFRWGGCDLMHVTNASGNKHTVVIETNSCPSGQKSAPLLNEDEEDAGYRALLERSFVDSVRILDPNLVPGGKLAVIYDKNLMEASGYAAALADLMQEEVILAPFLELKEADECPQARFLDGILQVRAPKEKGWIPIRAAFRYVTQKPWSRIPLETKTLVFNPLVCCLAGGRNKAVAAKAYDNFNVELKASGLEVRTPLTIRDVTFEDIPSWVQRLGGFACIKIPYSNAGQGVYTITSKAELNAFAAEQQDCPYEKFVVQSLIGNADWSSSLETGEKLYHVGTMPDKKGKTFVADLRVMVCSGEGGFRVCNMYARRAREALRPLISDDIDSWGMLGTNLSVKVDEHSFTTEPERLLLMDRRDFNFLGMGIDDIIDAFVQTTLAVVAIDRMCIYLMGDQKDGVGVPAFDHDKFRSVNDDSGLLFEMLPA</sequence>
<organism evidence="2">
    <name type="scientific">Picocystis salinarum</name>
    <dbReference type="NCBI Taxonomy" id="88271"/>
    <lineage>
        <taxon>Eukaryota</taxon>
        <taxon>Viridiplantae</taxon>
        <taxon>Chlorophyta</taxon>
        <taxon>Picocystophyceae</taxon>
        <taxon>Picocystales</taxon>
        <taxon>Picocystaceae</taxon>
        <taxon>Picocystis</taxon>
    </lineage>
</organism>
<name>A0A7S3UAQ7_9CHLO</name>